<evidence type="ECO:0000256" key="1">
    <source>
        <dbReference type="ARBA" id="ARBA00004123"/>
    </source>
</evidence>
<dbReference type="InterPro" id="IPR013087">
    <property type="entry name" value="Znf_C2H2_type"/>
</dbReference>
<evidence type="ECO:0000256" key="2">
    <source>
        <dbReference type="ARBA" id="ARBA00022723"/>
    </source>
</evidence>
<dbReference type="AlphaFoldDB" id="I1TJU8"/>
<comment type="similarity">
    <text evidence="8">Belongs to the snail C2H2-type zinc-finger protein family.</text>
</comment>
<keyword evidence="4 9" id="KW-0863">Zinc-finger</keyword>
<evidence type="ECO:0000256" key="5">
    <source>
        <dbReference type="ARBA" id="ARBA00022833"/>
    </source>
</evidence>
<dbReference type="GO" id="GO:0055059">
    <property type="term" value="P:asymmetric neuroblast division"/>
    <property type="evidence" value="ECO:0007669"/>
    <property type="project" value="UniProtKB-ARBA"/>
</dbReference>
<proteinExistence type="evidence at transcript level"/>
<dbReference type="Gene3D" id="3.30.160.60">
    <property type="entry name" value="Classic Zinc Finger"/>
    <property type="match status" value="4"/>
</dbReference>
<keyword evidence="5" id="KW-0862">Zinc</keyword>
<evidence type="ECO:0000256" key="7">
    <source>
        <dbReference type="ARBA" id="ARBA00023242"/>
    </source>
</evidence>
<name>I1TJU8_9CRUS</name>
<dbReference type="PROSITE" id="PS50157">
    <property type="entry name" value="ZINC_FINGER_C2H2_2"/>
    <property type="match status" value="5"/>
</dbReference>
<dbReference type="SUPFAM" id="SSF57667">
    <property type="entry name" value="beta-beta-alpha zinc fingers"/>
    <property type="match status" value="4"/>
</dbReference>
<dbReference type="InterPro" id="IPR050527">
    <property type="entry name" value="Snail/Krueppel_Znf"/>
</dbReference>
<protein>
    <submittedName>
        <fullName evidence="12">Snail1 protein</fullName>
    </submittedName>
</protein>
<feature type="domain" description="C2H2-type" evidence="11">
    <location>
        <begin position="311"/>
        <end position="334"/>
    </location>
</feature>
<organism evidence="12">
    <name type="scientific">Parhyale hawaiensis</name>
    <dbReference type="NCBI Taxonomy" id="317513"/>
    <lineage>
        <taxon>Eukaryota</taxon>
        <taxon>Metazoa</taxon>
        <taxon>Ecdysozoa</taxon>
        <taxon>Arthropoda</taxon>
        <taxon>Crustacea</taxon>
        <taxon>Multicrustacea</taxon>
        <taxon>Malacostraca</taxon>
        <taxon>Eumalacostraca</taxon>
        <taxon>Peracarida</taxon>
        <taxon>Amphipoda</taxon>
        <taxon>Senticaudata</taxon>
        <taxon>Talitrida</taxon>
        <taxon>Hyaloidea</taxon>
        <taxon>Hyalidae</taxon>
        <taxon>Parhyale</taxon>
    </lineage>
</organism>
<feature type="region of interest" description="Disordered" evidence="10">
    <location>
        <begin position="206"/>
        <end position="273"/>
    </location>
</feature>
<keyword evidence="7" id="KW-0539">Nucleus</keyword>
<feature type="domain" description="C2H2-type" evidence="11">
    <location>
        <begin position="279"/>
        <end position="301"/>
    </location>
</feature>
<evidence type="ECO:0000259" key="11">
    <source>
        <dbReference type="PROSITE" id="PS50157"/>
    </source>
</evidence>
<dbReference type="PROSITE" id="PS00028">
    <property type="entry name" value="ZINC_FINGER_C2H2_1"/>
    <property type="match status" value="4"/>
</dbReference>
<feature type="region of interest" description="Disordered" evidence="10">
    <location>
        <begin position="155"/>
        <end position="185"/>
    </location>
</feature>
<evidence type="ECO:0000256" key="6">
    <source>
        <dbReference type="ARBA" id="ARBA00023125"/>
    </source>
</evidence>
<dbReference type="FunFam" id="3.30.160.60:FF:000100">
    <property type="entry name" value="Zinc finger 45-like"/>
    <property type="match status" value="1"/>
</dbReference>
<keyword evidence="6" id="KW-0238">DNA-binding</keyword>
<evidence type="ECO:0000256" key="9">
    <source>
        <dbReference type="PROSITE-ProRule" id="PRU00042"/>
    </source>
</evidence>
<dbReference type="GO" id="GO:2000177">
    <property type="term" value="P:regulation of neural precursor cell proliferation"/>
    <property type="evidence" value="ECO:0007669"/>
    <property type="project" value="UniProtKB-ARBA"/>
</dbReference>
<dbReference type="SMART" id="SM00355">
    <property type="entry name" value="ZnF_C2H2"/>
    <property type="match status" value="5"/>
</dbReference>
<dbReference type="GO" id="GO:0000981">
    <property type="term" value="F:DNA-binding transcription factor activity, RNA polymerase II-specific"/>
    <property type="evidence" value="ECO:0007669"/>
    <property type="project" value="TreeGrafter"/>
</dbReference>
<dbReference type="Pfam" id="PF00096">
    <property type="entry name" value="zf-C2H2"/>
    <property type="match status" value="5"/>
</dbReference>
<dbReference type="FunFam" id="3.30.160.60:FF:000043">
    <property type="entry name" value="Scratch family zinc finger 2"/>
    <property type="match status" value="1"/>
</dbReference>
<dbReference type="GO" id="GO:0005634">
    <property type="term" value="C:nucleus"/>
    <property type="evidence" value="ECO:0007669"/>
    <property type="project" value="UniProtKB-SubCell"/>
</dbReference>
<dbReference type="EMBL" id="JN858902">
    <property type="protein sequence ID" value="AFB82588.1"/>
    <property type="molecule type" value="mRNA"/>
</dbReference>
<dbReference type="FunFam" id="3.30.160.60:FF:001049">
    <property type="entry name" value="zinc finger protein 319"/>
    <property type="match status" value="1"/>
</dbReference>
<feature type="domain" description="C2H2-type" evidence="11">
    <location>
        <begin position="365"/>
        <end position="392"/>
    </location>
</feature>
<dbReference type="GO" id="GO:0060562">
    <property type="term" value="P:epithelial tube morphogenesis"/>
    <property type="evidence" value="ECO:0007669"/>
    <property type="project" value="UniProtKB-ARBA"/>
</dbReference>
<keyword evidence="2" id="KW-0479">Metal-binding</keyword>
<sequence>MPSSFMAKRNYAHCPLKKRPLAALYEQDEPEDLSVKKPKIEDEERVPKVEAVTPVPSFSSSAALTPPPASPPPANVASLPTSSARESTQDCFLGKSPLPNYYPSVLPSYSVSVKPCVSQPYSPVPFTRHVLPVSSYAFSAPVRQRTFVPPVVTSINNSRVPTTSPPVSSPTVDTTSRPSRDSQMPNLAEYYLQLFRATSEAESRASSWMPTSHMPPSPQASPRSGDPCLLSPPESHYPETSALISPASSISTISESEEEPLSPSGSVSSQTSSTSKARYNCSECGKAYATRPGLAKHKELHCTATLGVRAYSCPTCNKSYTTCGALKMHIRTHTLPCKCNICGKSFSRPWLLQGHIRTHTGEKPFQCTECCRSFADRSNLRAHQQTHATVKKYACEICTKTFSRMSLLNKHKEGTCTPGCPSNELEEDEEVDVVGEDNWS</sequence>
<evidence type="ECO:0000256" key="10">
    <source>
        <dbReference type="SAM" id="MobiDB-lite"/>
    </source>
</evidence>
<evidence type="ECO:0000256" key="8">
    <source>
        <dbReference type="ARBA" id="ARBA00037948"/>
    </source>
</evidence>
<dbReference type="PANTHER" id="PTHR24388">
    <property type="entry name" value="ZINC FINGER PROTEIN"/>
    <property type="match status" value="1"/>
</dbReference>
<evidence type="ECO:0000256" key="3">
    <source>
        <dbReference type="ARBA" id="ARBA00022737"/>
    </source>
</evidence>
<dbReference type="FunFam" id="3.30.160.60:FF:000207">
    <property type="entry name" value="zinc finger protein SNAI2"/>
    <property type="match status" value="1"/>
</dbReference>
<feature type="compositionally biased region" description="Basic and acidic residues" evidence="10">
    <location>
        <begin position="33"/>
        <end position="48"/>
    </location>
</feature>
<feature type="domain" description="C2H2-type" evidence="11">
    <location>
        <begin position="337"/>
        <end position="364"/>
    </location>
</feature>
<dbReference type="InterPro" id="IPR036236">
    <property type="entry name" value="Znf_C2H2_sf"/>
</dbReference>
<dbReference type="GO" id="GO:0008270">
    <property type="term" value="F:zinc ion binding"/>
    <property type="evidence" value="ECO:0007669"/>
    <property type="project" value="UniProtKB-KW"/>
</dbReference>
<evidence type="ECO:0000256" key="4">
    <source>
        <dbReference type="ARBA" id="ARBA00022771"/>
    </source>
</evidence>
<feature type="compositionally biased region" description="Low complexity" evidence="10">
    <location>
        <begin position="261"/>
        <end position="273"/>
    </location>
</feature>
<keyword evidence="3" id="KW-0677">Repeat</keyword>
<feature type="compositionally biased region" description="Pro residues" evidence="10">
    <location>
        <begin position="65"/>
        <end position="74"/>
    </location>
</feature>
<feature type="compositionally biased region" description="Low complexity" evidence="10">
    <location>
        <begin position="240"/>
        <end position="254"/>
    </location>
</feature>
<dbReference type="GO" id="GO:0000978">
    <property type="term" value="F:RNA polymerase II cis-regulatory region sequence-specific DNA binding"/>
    <property type="evidence" value="ECO:0007669"/>
    <property type="project" value="TreeGrafter"/>
</dbReference>
<accession>I1TJU8</accession>
<dbReference type="PANTHER" id="PTHR24388:SF38">
    <property type="entry name" value="PROTEIN SNAIL"/>
    <property type="match status" value="1"/>
</dbReference>
<reference evidence="12" key="1">
    <citation type="journal article" date="2012" name="Dev. Genes Evol.">
        <title>Analysis of snail genes in the crustacean Parhyale hawaiensis: insight into snail gene family evolution.</title>
        <authorList>
            <person name="Hannibal R.L."/>
            <person name="Price A.L."/>
            <person name="Parchem R.J."/>
            <person name="Patel N.H."/>
        </authorList>
    </citation>
    <scope>NUCLEOTIDE SEQUENCE</scope>
</reference>
<feature type="region of interest" description="Disordered" evidence="10">
    <location>
        <begin position="23"/>
        <end position="89"/>
    </location>
</feature>
<feature type="domain" description="C2H2-type" evidence="11">
    <location>
        <begin position="393"/>
        <end position="421"/>
    </location>
</feature>
<evidence type="ECO:0000313" key="12">
    <source>
        <dbReference type="EMBL" id="AFB82588.1"/>
    </source>
</evidence>
<comment type="subcellular location">
    <subcellularLocation>
        <location evidence="1">Nucleus</location>
    </subcellularLocation>
</comment>